<dbReference type="CDD" id="cd20175">
    <property type="entry name" value="ThyX"/>
    <property type="match status" value="1"/>
</dbReference>
<dbReference type="GO" id="GO:0006231">
    <property type="term" value="P:dTMP biosynthetic process"/>
    <property type="evidence" value="ECO:0007669"/>
    <property type="project" value="InterPro"/>
</dbReference>
<gene>
    <name evidence="1" type="ORF">AMJ87_13000</name>
</gene>
<dbReference type="EMBL" id="LJUO01000207">
    <property type="protein sequence ID" value="KPK67664.1"/>
    <property type="molecule type" value="Genomic_DNA"/>
</dbReference>
<dbReference type="PANTHER" id="PTHR34934">
    <property type="entry name" value="FLAVIN-DEPENDENT THYMIDYLATE SYNTHASE"/>
    <property type="match status" value="1"/>
</dbReference>
<evidence type="ECO:0000313" key="2">
    <source>
        <dbReference type="Proteomes" id="UP000051096"/>
    </source>
</evidence>
<dbReference type="GO" id="GO:0070402">
    <property type="term" value="F:NADPH binding"/>
    <property type="evidence" value="ECO:0007669"/>
    <property type="project" value="TreeGrafter"/>
</dbReference>
<evidence type="ECO:0000313" key="1">
    <source>
        <dbReference type="EMBL" id="KPK67664.1"/>
    </source>
</evidence>
<dbReference type="AlphaFoldDB" id="A0A0S8G4B0"/>
<dbReference type="Proteomes" id="UP000051096">
    <property type="component" value="Unassembled WGS sequence"/>
</dbReference>
<dbReference type="GO" id="GO:0050797">
    <property type="term" value="F:thymidylate synthase (FAD) activity"/>
    <property type="evidence" value="ECO:0007669"/>
    <property type="project" value="InterPro"/>
</dbReference>
<dbReference type="GO" id="GO:0050660">
    <property type="term" value="F:flavin adenine dinucleotide binding"/>
    <property type="evidence" value="ECO:0007669"/>
    <property type="project" value="InterPro"/>
</dbReference>
<dbReference type="SUPFAM" id="SSF69796">
    <property type="entry name" value="Thymidylate synthase-complementing protein Thy1"/>
    <property type="match status" value="1"/>
</dbReference>
<dbReference type="InterPro" id="IPR003669">
    <property type="entry name" value="Thymidylate_synthase_ThyX"/>
</dbReference>
<dbReference type="Pfam" id="PF02511">
    <property type="entry name" value="Thy1"/>
    <property type="match status" value="1"/>
</dbReference>
<protein>
    <recommendedName>
        <fullName evidence="3">FAD-dependent thymidylate synthase</fullName>
    </recommendedName>
</protein>
<comment type="caution">
    <text evidence="1">The sequence shown here is derived from an EMBL/GenBank/DDBJ whole genome shotgun (WGS) entry which is preliminary data.</text>
</comment>
<dbReference type="Gene3D" id="3.30.1360.170">
    <property type="match status" value="1"/>
</dbReference>
<organism evidence="1 2">
    <name type="scientific">candidate division WOR_3 bacterium SM23_60</name>
    <dbReference type="NCBI Taxonomy" id="1703780"/>
    <lineage>
        <taxon>Bacteria</taxon>
        <taxon>Bacteria division WOR-3</taxon>
    </lineage>
</organism>
<proteinExistence type="predicted"/>
<dbReference type="PROSITE" id="PS51331">
    <property type="entry name" value="THYX"/>
    <property type="match status" value="1"/>
</dbReference>
<accession>A0A0S8G4B0</accession>
<dbReference type="PANTHER" id="PTHR34934:SF1">
    <property type="entry name" value="FLAVIN-DEPENDENT THYMIDYLATE SYNTHASE"/>
    <property type="match status" value="1"/>
</dbReference>
<sequence>MKILLAGFNVDAEALKDCKKHRSALTPESIAAAYARISRSVKSVDVLRKDARQEVDKARKSNRRIIFNMGHHSIAEHAVFNFDIIGISRRAVEELERFRLCSYTEKSQRHVPLKGDYIIPGELKNTHLIQDFRDIVRRQNALYVQL</sequence>
<feature type="non-terminal residue" evidence="1">
    <location>
        <position position="146"/>
    </location>
</feature>
<dbReference type="InterPro" id="IPR036098">
    <property type="entry name" value="Thymidylate_synthase_ThyX_sf"/>
</dbReference>
<evidence type="ECO:0008006" key="3">
    <source>
        <dbReference type="Google" id="ProtNLM"/>
    </source>
</evidence>
<name>A0A0S8G4B0_UNCW3</name>
<reference evidence="1 2" key="1">
    <citation type="journal article" date="2015" name="Microbiome">
        <title>Genomic resolution of linkages in carbon, nitrogen, and sulfur cycling among widespread estuary sediment bacteria.</title>
        <authorList>
            <person name="Baker B.J."/>
            <person name="Lazar C.S."/>
            <person name="Teske A.P."/>
            <person name="Dick G.J."/>
        </authorList>
    </citation>
    <scope>NUCLEOTIDE SEQUENCE [LARGE SCALE GENOMIC DNA]</scope>
    <source>
        <strain evidence="1">SM23_60</strain>
    </source>
</reference>
<dbReference type="GO" id="GO:0004799">
    <property type="term" value="F:thymidylate synthase activity"/>
    <property type="evidence" value="ECO:0007669"/>
    <property type="project" value="TreeGrafter"/>
</dbReference>